<evidence type="ECO:0000313" key="1">
    <source>
        <dbReference type="EMBL" id="KAJ8871268.1"/>
    </source>
</evidence>
<keyword evidence="2" id="KW-1185">Reference proteome</keyword>
<organism evidence="1 2">
    <name type="scientific">Dryococelus australis</name>
    <dbReference type="NCBI Taxonomy" id="614101"/>
    <lineage>
        <taxon>Eukaryota</taxon>
        <taxon>Metazoa</taxon>
        <taxon>Ecdysozoa</taxon>
        <taxon>Arthropoda</taxon>
        <taxon>Hexapoda</taxon>
        <taxon>Insecta</taxon>
        <taxon>Pterygota</taxon>
        <taxon>Neoptera</taxon>
        <taxon>Polyneoptera</taxon>
        <taxon>Phasmatodea</taxon>
        <taxon>Verophasmatodea</taxon>
        <taxon>Anareolatae</taxon>
        <taxon>Phasmatidae</taxon>
        <taxon>Eurycanthinae</taxon>
        <taxon>Dryococelus</taxon>
    </lineage>
</organism>
<comment type="caution">
    <text evidence="1">The sequence shown here is derived from an EMBL/GenBank/DDBJ whole genome shotgun (WGS) entry which is preliminary data.</text>
</comment>
<accession>A0ABQ9GGX9</accession>
<reference evidence="1 2" key="1">
    <citation type="submission" date="2023-02" db="EMBL/GenBank/DDBJ databases">
        <title>LHISI_Scaffold_Assembly.</title>
        <authorList>
            <person name="Stuart O.P."/>
            <person name="Cleave R."/>
            <person name="Magrath M.J.L."/>
            <person name="Mikheyev A.S."/>
        </authorList>
    </citation>
    <scope>NUCLEOTIDE SEQUENCE [LARGE SCALE GENOMIC DNA]</scope>
    <source>
        <strain evidence="1">Daus_M_001</strain>
        <tissue evidence="1">Leg muscle</tissue>
    </source>
</reference>
<proteinExistence type="predicted"/>
<protein>
    <submittedName>
        <fullName evidence="1">Uncharacterized protein</fullName>
    </submittedName>
</protein>
<dbReference type="EMBL" id="JARBHB010000012">
    <property type="protein sequence ID" value="KAJ8871268.1"/>
    <property type="molecule type" value="Genomic_DNA"/>
</dbReference>
<gene>
    <name evidence="1" type="ORF">PR048_027576</name>
</gene>
<name>A0ABQ9GGX9_9NEOP</name>
<sequence length="205" mass="22756">MRRHWFARTGEAGIPEKTCRHVASSSTIPTCENPGAGPPGIGPGSSWWEASALATAPQPPLFPVNKNGKEHDENSICLWQFARTMFVLLRVGLSLVENVWDQTGQGQRQRRWIRKVSSVSCGRIFLRRTPDVYTSPLPNLTPNHEQTPPPVHNGSESIRVDYVNPHTWRGAKIGLGCEDCQRHVAIVNVLVSCGTWCGDARPRDD</sequence>
<dbReference type="Proteomes" id="UP001159363">
    <property type="component" value="Chromosome 11"/>
</dbReference>
<evidence type="ECO:0000313" key="2">
    <source>
        <dbReference type="Proteomes" id="UP001159363"/>
    </source>
</evidence>